<evidence type="ECO:0000256" key="1">
    <source>
        <dbReference type="SAM" id="Phobius"/>
    </source>
</evidence>
<name>V6LDP8_9EUKA</name>
<keyword evidence="1" id="KW-0472">Membrane</keyword>
<feature type="transmembrane region" description="Helical" evidence="1">
    <location>
        <begin position="39"/>
        <end position="64"/>
    </location>
</feature>
<proteinExistence type="predicted"/>
<keyword evidence="1" id="KW-1133">Transmembrane helix</keyword>
<evidence type="ECO:0000313" key="2">
    <source>
        <dbReference type="EMBL" id="EST42640.1"/>
    </source>
</evidence>
<organism evidence="2">
    <name type="scientific">Spironucleus salmonicida</name>
    <dbReference type="NCBI Taxonomy" id="348837"/>
    <lineage>
        <taxon>Eukaryota</taxon>
        <taxon>Metamonada</taxon>
        <taxon>Diplomonadida</taxon>
        <taxon>Hexamitidae</taxon>
        <taxon>Hexamitinae</taxon>
        <taxon>Spironucleus</taxon>
    </lineage>
</organism>
<reference evidence="2" key="1">
    <citation type="journal article" date="2014" name="PLoS Genet.">
        <title>The Genome of Spironucleus salmonicida Highlights a Fish Pathogen Adapted to Fluctuating Environments.</title>
        <authorList>
            <person name="Xu F."/>
            <person name="Jerlstrom-Hultqvist J."/>
            <person name="Einarsson E."/>
            <person name="Astvaldsson A."/>
            <person name="Svard S.G."/>
            <person name="Andersson J.O."/>
        </authorList>
    </citation>
    <scope>NUCLEOTIDE SEQUENCE</scope>
</reference>
<keyword evidence="1" id="KW-0812">Transmembrane</keyword>
<gene>
    <name evidence="2" type="ORF">SS50377_17960</name>
</gene>
<dbReference type="EMBL" id="KI546159">
    <property type="protein sequence ID" value="EST42640.1"/>
    <property type="molecule type" value="Genomic_DNA"/>
</dbReference>
<protein>
    <submittedName>
        <fullName evidence="2">Uncharacterized protein</fullName>
    </submittedName>
</protein>
<sequence length="95" mass="11105">MIRVRNSISAQNRMWSDEFNCQLDACMLPNFNRIFVPDYYIMILVYIGIPTRLCSFSIISSIAYSQVEKSQHPAAKKFIQLLLQRNQSQEDTQLI</sequence>
<accession>V6LDP8</accession>
<dbReference type="AlphaFoldDB" id="V6LDP8"/>